<sequence>MSEASQLLSAGEGEDTETMMSKIPDEINASLVSKSETMVCCLMSRSEELLKVRLDNKQFRHVMDSILQRKFVRGVMLPFPDFCLQSNHSTVEEDCDLIPFNGSQPFGQLY</sequence>
<proteinExistence type="predicted"/>
<evidence type="ECO:0000256" key="1">
    <source>
        <dbReference type="SAM" id="MobiDB-lite"/>
    </source>
</evidence>
<evidence type="ECO:0000313" key="3">
    <source>
        <dbReference type="Proteomes" id="UP001642540"/>
    </source>
</evidence>
<name>A0ABP1PTZ8_9HEXA</name>
<keyword evidence="3" id="KW-1185">Reference proteome</keyword>
<reference evidence="2 3" key="1">
    <citation type="submission" date="2024-08" db="EMBL/GenBank/DDBJ databases">
        <authorList>
            <person name="Cucini C."/>
            <person name="Frati F."/>
        </authorList>
    </citation>
    <scope>NUCLEOTIDE SEQUENCE [LARGE SCALE GENOMIC DNA]</scope>
</reference>
<protein>
    <submittedName>
        <fullName evidence="2">Uncharacterized protein</fullName>
    </submittedName>
</protein>
<accession>A0ABP1PTZ8</accession>
<evidence type="ECO:0000313" key="2">
    <source>
        <dbReference type="EMBL" id="CAL8077335.1"/>
    </source>
</evidence>
<dbReference type="EMBL" id="CAXLJM020000012">
    <property type="protein sequence ID" value="CAL8077335.1"/>
    <property type="molecule type" value="Genomic_DNA"/>
</dbReference>
<organism evidence="2 3">
    <name type="scientific">Orchesella dallaii</name>
    <dbReference type="NCBI Taxonomy" id="48710"/>
    <lineage>
        <taxon>Eukaryota</taxon>
        <taxon>Metazoa</taxon>
        <taxon>Ecdysozoa</taxon>
        <taxon>Arthropoda</taxon>
        <taxon>Hexapoda</taxon>
        <taxon>Collembola</taxon>
        <taxon>Entomobryomorpha</taxon>
        <taxon>Entomobryoidea</taxon>
        <taxon>Orchesellidae</taxon>
        <taxon>Orchesellinae</taxon>
        <taxon>Orchesella</taxon>
    </lineage>
</organism>
<dbReference type="Proteomes" id="UP001642540">
    <property type="component" value="Unassembled WGS sequence"/>
</dbReference>
<gene>
    <name evidence="2" type="ORF">ODALV1_LOCUS3783</name>
</gene>
<feature type="region of interest" description="Disordered" evidence="1">
    <location>
        <begin position="1"/>
        <end position="22"/>
    </location>
</feature>
<comment type="caution">
    <text evidence="2">The sequence shown here is derived from an EMBL/GenBank/DDBJ whole genome shotgun (WGS) entry which is preliminary data.</text>
</comment>